<evidence type="ECO:0000313" key="3">
    <source>
        <dbReference type="Proteomes" id="UP000287352"/>
    </source>
</evidence>
<comment type="caution">
    <text evidence="2">The sequence shown here is derived from an EMBL/GenBank/DDBJ whole genome shotgun (WGS) entry which is preliminary data.</text>
</comment>
<protein>
    <submittedName>
        <fullName evidence="2">Sugar phosphate isomerase</fullName>
    </submittedName>
</protein>
<accession>A0A402A6C1</accession>
<dbReference type="SUPFAM" id="SSF51658">
    <property type="entry name" value="Xylose isomerase-like"/>
    <property type="match status" value="1"/>
</dbReference>
<dbReference type="InterPro" id="IPR036237">
    <property type="entry name" value="Xyl_isomerase-like_sf"/>
</dbReference>
<dbReference type="PANTHER" id="PTHR12110">
    <property type="entry name" value="HYDROXYPYRUVATE ISOMERASE"/>
    <property type="match status" value="1"/>
</dbReference>
<evidence type="ECO:0000313" key="2">
    <source>
        <dbReference type="EMBL" id="GCE14697.1"/>
    </source>
</evidence>
<proteinExistence type="predicted"/>
<keyword evidence="3" id="KW-1185">Reference proteome</keyword>
<dbReference type="Pfam" id="PF01261">
    <property type="entry name" value="AP_endonuc_2"/>
    <property type="match status" value="1"/>
</dbReference>
<dbReference type="InterPro" id="IPR050312">
    <property type="entry name" value="IolE/XylAMocC-like"/>
</dbReference>
<dbReference type="AlphaFoldDB" id="A0A402A6C1"/>
<reference evidence="3" key="1">
    <citation type="submission" date="2018-12" db="EMBL/GenBank/DDBJ databases">
        <title>Tengunoibacter tsumagoiensis gen. nov., sp. nov., Dictyobacter kobayashii sp. nov., D. alpinus sp. nov., and D. joshuensis sp. nov. and description of Dictyobacteraceae fam. nov. within the order Ktedonobacterales isolated from Tengu-no-mugimeshi.</title>
        <authorList>
            <person name="Wang C.M."/>
            <person name="Zheng Y."/>
            <person name="Sakai Y."/>
            <person name="Toyoda A."/>
            <person name="Minakuchi Y."/>
            <person name="Abe K."/>
            <person name="Yokota A."/>
            <person name="Yabe S."/>
        </authorList>
    </citation>
    <scope>NUCLEOTIDE SEQUENCE [LARGE SCALE GENOMIC DNA]</scope>
    <source>
        <strain evidence="3">Uno3</strain>
    </source>
</reference>
<evidence type="ECO:0000259" key="1">
    <source>
        <dbReference type="Pfam" id="PF01261"/>
    </source>
</evidence>
<dbReference type="Gene3D" id="3.20.20.150">
    <property type="entry name" value="Divalent-metal-dependent TIM barrel enzymes"/>
    <property type="match status" value="1"/>
</dbReference>
<name>A0A402A6C1_9CHLR</name>
<dbReference type="OrthoDB" id="3185623at2"/>
<sequence length="276" mass="31004">MKFAFSTLACPQWSVEEIVHNALEMGYDGVEWRLIDGEVINPVTDADKLRDAVELCRERGLEVCAFDTSCRLNQSDPHQLAQQVHELRTWIALAEELHVPILRVFGGEPPAEAQSNPEAENTIVVKALHQVSHQAETAGVTIAIETHDAFSSAQRVAAILKETNSPAVAALWDSHHPYRVGETVNEVLQALDGSIVHVHVKDAFKVPDSDNWQLVLVGEGEVPVQEQIQRLYEHGYKGYISVEWEKRWHLELSNPEIALPEHIAWLKRVEKSLVEV</sequence>
<dbReference type="Proteomes" id="UP000287352">
    <property type="component" value="Unassembled WGS sequence"/>
</dbReference>
<dbReference type="InterPro" id="IPR013022">
    <property type="entry name" value="Xyl_isomerase-like_TIM-brl"/>
</dbReference>
<feature type="domain" description="Xylose isomerase-like TIM barrel" evidence="1">
    <location>
        <begin position="20"/>
        <end position="268"/>
    </location>
</feature>
<dbReference type="EMBL" id="BIFR01000002">
    <property type="protein sequence ID" value="GCE14697.1"/>
    <property type="molecule type" value="Genomic_DNA"/>
</dbReference>
<dbReference type="GO" id="GO:0016853">
    <property type="term" value="F:isomerase activity"/>
    <property type="evidence" value="ECO:0007669"/>
    <property type="project" value="UniProtKB-KW"/>
</dbReference>
<keyword evidence="2" id="KW-0413">Isomerase</keyword>
<gene>
    <name evidence="2" type="ORF">KTT_45560</name>
</gene>
<organism evidence="2 3">
    <name type="scientific">Tengunoibacter tsumagoiensis</name>
    <dbReference type="NCBI Taxonomy" id="2014871"/>
    <lineage>
        <taxon>Bacteria</taxon>
        <taxon>Bacillati</taxon>
        <taxon>Chloroflexota</taxon>
        <taxon>Ktedonobacteria</taxon>
        <taxon>Ktedonobacterales</taxon>
        <taxon>Dictyobacteraceae</taxon>
        <taxon>Tengunoibacter</taxon>
    </lineage>
</organism>
<dbReference type="RefSeq" id="WP_126582240.1">
    <property type="nucleotide sequence ID" value="NZ_BIFR01000002.1"/>
</dbReference>
<dbReference type="PANTHER" id="PTHR12110:SF41">
    <property type="entry name" value="INOSOSE DEHYDRATASE"/>
    <property type="match status" value="1"/>
</dbReference>